<reference evidence="3 4" key="1">
    <citation type="submission" date="2021-05" db="EMBL/GenBank/DDBJ databases">
        <title>Genome Assembly of Synthetic Allotetraploid Brassica napus Reveals Homoeologous Exchanges between Subgenomes.</title>
        <authorList>
            <person name="Davis J.T."/>
        </authorList>
    </citation>
    <scope>NUCLEOTIDE SEQUENCE [LARGE SCALE GENOMIC DNA]</scope>
    <source>
        <strain evidence="4">cv. Da-Ae</strain>
        <tissue evidence="3">Seedling</tissue>
    </source>
</reference>
<organism evidence="3 4">
    <name type="scientific">Brassica napus</name>
    <name type="common">Rape</name>
    <dbReference type="NCBI Taxonomy" id="3708"/>
    <lineage>
        <taxon>Eukaryota</taxon>
        <taxon>Viridiplantae</taxon>
        <taxon>Streptophyta</taxon>
        <taxon>Embryophyta</taxon>
        <taxon>Tracheophyta</taxon>
        <taxon>Spermatophyta</taxon>
        <taxon>Magnoliopsida</taxon>
        <taxon>eudicotyledons</taxon>
        <taxon>Gunneridae</taxon>
        <taxon>Pentapetalae</taxon>
        <taxon>rosids</taxon>
        <taxon>malvids</taxon>
        <taxon>Brassicales</taxon>
        <taxon>Brassicaceae</taxon>
        <taxon>Brassiceae</taxon>
        <taxon>Brassica</taxon>
    </lineage>
</organism>
<name>A0ABQ8E4J6_BRANA</name>
<feature type="domain" description="NB-ARC" evidence="2">
    <location>
        <begin position="53"/>
        <end position="100"/>
    </location>
</feature>
<dbReference type="Pfam" id="PF00931">
    <property type="entry name" value="NB-ARC"/>
    <property type="match status" value="1"/>
</dbReference>
<evidence type="ECO:0000256" key="1">
    <source>
        <dbReference type="SAM" id="Coils"/>
    </source>
</evidence>
<protein>
    <recommendedName>
        <fullName evidence="2">NB-ARC domain-containing protein</fullName>
    </recommendedName>
</protein>
<sequence length="351" mass="40123">MVSRNGYVSKRAIHNLEENLTALETTFEELKAMQDDLSRRVEREEDKGLRTLAQVQVVQDWNQKDEDQKACDIHNVLKRKKFVLLLDDIWAKVNLTEIGVLKWMQTNFHHSFSGSVWAHGADVEMAVECLPPRDMMHWSCSKRKLETSLSYQEDTLIYVKLPIESKGMERAENKGYEIIGSLVRSSLLMENGANDVYLPDVVPEMVLWIGSDFGKKKDNFIVQAGVGLNEIPKIQNWNIVKRMSLMSNKIESTFFLNMLRLVVLDLSGNTNFYELPDEVSQLVSLKYLNMSRSGIPCLPYCGDIGTTEPESTENMLSQPDSFCTNSGDIQFAIMEKIFVVKLRGCTLYEEI</sequence>
<comment type="caution">
    <text evidence="3">The sequence shown here is derived from an EMBL/GenBank/DDBJ whole genome shotgun (WGS) entry which is preliminary data.</text>
</comment>
<dbReference type="PRINTS" id="PR00364">
    <property type="entry name" value="DISEASERSIST"/>
</dbReference>
<evidence type="ECO:0000313" key="4">
    <source>
        <dbReference type="Proteomes" id="UP000824890"/>
    </source>
</evidence>
<dbReference type="EMBL" id="JAGKQM010000003">
    <property type="protein sequence ID" value="KAH0936556.1"/>
    <property type="molecule type" value="Genomic_DNA"/>
</dbReference>
<dbReference type="Gene3D" id="3.80.10.10">
    <property type="entry name" value="Ribonuclease Inhibitor"/>
    <property type="match status" value="1"/>
</dbReference>
<gene>
    <name evidence="3" type="ORF">HID58_013673</name>
</gene>
<keyword evidence="4" id="KW-1185">Reference proteome</keyword>
<feature type="coiled-coil region" evidence="1">
    <location>
        <begin position="13"/>
        <end position="47"/>
    </location>
</feature>
<accession>A0ABQ8E4J6</accession>
<evidence type="ECO:0000313" key="3">
    <source>
        <dbReference type="EMBL" id="KAH0936556.1"/>
    </source>
</evidence>
<dbReference type="InterPro" id="IPR032675">
    <property type="entry name" value="LRR_dom_sf"/>
</dbReference>
<dbReference type="InterPro" id="IPR002182">
    <property type="entry name" value="NB-ARC"/>
</dbReference>
<dbReference type="Proteomes" id="UP000824890">
    <property type="component" value="Unassembled WGS sequence"/>
</dbReference>
<evidence type="ECO:0000259" key="2">
    <source>
        <dbReference type="Pfam" id="PF00931"/>
    </source>
</evidence>
<keyword evidence="1" id="KW-0175">Coiled coil</keyword>
<proteinExistence type="predicted"/>
<dbReference type="SUPFAM" id="SSF52058">
    <property type="entry name" value="L domain-like"/>
    <property type="match status" value="1"/>
</dbReference>